<organism evidence="2 3">
    <name type="scientific">Winogradskyella bathintestinalis</name>
    <dbReference type="NCBI Taxonomy" id="3035208"/>
    <lineage>
        <taxon>Bacteria</taxon>
        <taxon>Pseudomonadati</taxon>
        <taxon>Bacteroidota</taxon>
        <taxon>Flavobacteriia</taxon>
        <taxon>Flavobacteriales</taxon>
        <taxon>Flavobacteriaceae</taxon>
        <taxon>Winogradskyella</taxon>
    </lineage>
</organism>
<dbReference type="SUPFAM" id="SSF52266">
    <property type="entry name" value="SGNH hydrolase"/>
    <property type="match status" value="1"/>
</dbReference>
<comment type="caution">
    <text evidence="2">The sequence shown here is derived from an EMBL/GenBank/DDBJ whole genome shotgun (WGS) entry which is preliminary data.</text>
</comment>
<sequence length="515" mass="53404">MKKIKYIFLSAVLLGFTACNDDDYDYSPEAEPLPELTAGDADFSNFVAVGASFTAGFTDNALFINSQMNSFPNIMADQFAKAGGGMFNQPLMNDNFGGLTLGGMRITEPRLVFGGAGPVPLEAVIGPISVSTDITNNPTGPFSNLGIPGAKSFHLVAPGYGNIQNFPAAANPYAVRVTGSTPNASILDLAVAQTPTFFTLSEVGGNDVLGFATSGGTTGFDDITPQTTFDAALNALVDGLTTNGAKGAIGNLPNITSLSYFTTVPNNALALDEATAANLTGFFQALTGIFTQGLVQQGLPLENAQALASQYAITFNEGANRFLIDVPVTPANPLGFRQMTEDELLLLPIDQDALAQGYGSVVLTPDVLQVLGLLQAGGTPTQEQANLVLGAVSGIDNVDALDSAELSAIQEATAGYNQSIEAVATANGLALVDLNSILVEASTAGLQFDDYFLNTDLVFGGLVSLDGVHLTSRGYALMANSFLKAIDATYGSNFEASGNLAKAGDYPTNYSPALQ</sequence>
<evidence type="ECO:0000313" key="3">
    <source>
        <dbReference type="Proteomes" id="UP001231197"/>
    </source>
</evidence>
<keyword evidence="1" id="KW-0732">Signal</keyword>
<keyword evidence="3" id="KW-1185">Reference proteome</keyword>
<dbReference type="RefSeq" id="WP_290205494.1">
    <property type="nucleotide sequence ID" value="NZ_JASDDK010000001.1"/>
</dbReference>
<dbReference type="EMBL" id="JASDDK010000001">
    <property type="protein sequence ID" value="MDN3491802.1"/>
    <property type="molecule type" value="Genomic_DNA"/>
</dbReference>
<protein>
    <submittedName>
        <fullName evidence="2">G-D-S-L family lipolytic protein</fullName>
    </submittedName>
</protein>
<feature type="chain" id="PRO_5047059100" evidence="1">
    <location>
        <begin position="22"/>
        <end position="515"/>
    </location>
</feature>
<reference evidence="2 3" key="1">
    <citation type="journal article" date="2023" name="Int. J. Syst. Evol. Microbiol.">
        <title>Winogradskyella bathintestinalis sp. nov., isolated from the intestine of the deep-sea loosejaw dragonfish, Malacosteus niger.</title>
        <authorList>
            <person name="Uniacke-Lowe S."/>
            <person name="Johnson C.N."/>
            <person name="Stanton C."/>
            <person name="Hill C."/>
            <person name="Ross P."/>
        </authorList>
    </citation>
    <scope>NUCLEOTIDE SEQUENCE [LARGE SCALE GENOMIC DNA]</scope>
    <source>
        <strain evidence="2 3">APC 3343</strain>
    </source>
</reference>
<dbReference type="PROSITE" id="PS51257">
    <property type="entry name" value="PROKAR_LIPOPROTEIN"/>
    <property type="match status" value="1"/>
</dbReference>
<dbReference type="Gene3D" id="3.40.50.1110">
    <property type="entry name" value="SGNH hydrolase"/>
    <property type="match status" value="1"/>
</dbReference>
<dbReference type="PANTHER" id="PTHR30383:SF5">
    <property type="entry name" value="SGNH HYDROLASE-TYPE ESTERASE DOMAIN-CONTAINING PROTEIN"/>
    <property type="match status" value="1"/>
</dbReference>
<name>A0ABT7ZS08_9FLAO</name>
<gene>
    <name evidence="2" type="ORF">QMA06_03645</name>
</gene>
<evidence type="ECO:0000256" key="1">
    <source>
        <dbReference type="SAM" id="SignalP"/>
    </source>
</evidence>
<evidence type="ECO:0000313" key="2">
    <source>
        <dbReference type="EMBL" id="MDN3491802.1"/>
    </source>
</evidence>
<dbReference type="Proteomes" id="UP001231197">
    <property type="component" value="Unassembled WGS sequence"/>
</dbReference>
<accession>A0ABT7ZS08</accession>
<proteinExistence type="predicted"/>
<dbReference type="PANTHER" id="PTHR30383">
    <property type="entry name" value="THIOESTERASE 1/PROTEASE 1/LYSOPHOSPHOLIPASE L1"/>
    <property type="match status" value="1"/>
</dbReference>
<dbReference type="InterPro" id="IPR036514">
    <property type="entry name" value="SGNH_hydro_sf"/>
</dbReference>
<feature type="signal peptide" evidence="1">
    <location>
        <begin position="1"/>
        <end position="21"/>
    </location>
</feature>
<dbReference type="InterPro" id="IPR051532">
    <property type="entry name" value="Ester_Hydrolysis_Enzymes"/>
</dbReference>